<feature type="region of interest" description="Disordered" evidence="1">
    <location>
        <begin position="240"/>
        <end position="278"/>
    </location>
</feature>
<dbReference type="Ensembl" id="ENSCCRT00020059728.1">
    <property type="protein sequence ID" value="ENSCCRP00020054532.1"/>
    <property type="gene ID" value="ENSCCRG00020024936.1"/>
</dbReference>
<name>A0A8C2HLP4_CYPCA</name>
<organism evidence="2 3">
    <name type="scientific">Cyprinus carpio</name>
    <name type="common">Common carp</name>
    <dbReference type="NCBI Taxonomy" id="7962"/>
    <lineage>
        <taxon>Eukaryota</taxon>
        <taxon>Metazoa</taxon>
        <taxon>Chordata</taxon>
        <taxon>Craniata</taxon>
        <taxon>Vertebrata</taxon>
        <taxon>Euteleostomi</taxon>
        <taxon>Actinopterygii</taxon>
        <taxon>Neopterygii</taxon>
        <taxon>Teleostei</taxon>
        <taxon>Ostariophysi</taxon>
        <taxon>Cypriniformes</taxon>
        <taxon>Cyprinidae</taxon>
        <taxon>Cyprininae</taxon>
        <taxon>Cyprinus</taxon>
    </lineage>
</organism>
<dbReference type="AlphaFoldDB" id="A0A8C2HLP4"/>
<evidence type="ECO:0000313" key="2">
    <source>
        <dbReference type="Ensembl" id="ENSCCRP00020054532.1"/>
    </source>
</evidence>
<evidence type="ECO:0000313" key="3">
    <source>
        <dbReference type="Proteomes" id="UP000694701"/>
    </source>
</evidence>
<proteinExistence type="predicted"/>
<accession>A0A8C2HLP4</accession>
<feature type="compositionally biased region" description="Polar residues" evidence="1">
    <location>
        <begin position="240"/>
        <end position="268"/>
    </location>
</feature>
<sequence length="357" mass="38781">LVQASQSFAHFQSVAQPNVLKPGQASYMSMSQTVRPQVAQVGSQQSPQASYSVTQPSSLQTALSHYQSVVQHNEQTDLKPLQVQGGLLYQVGSKLYSCQEYVLQPSRQLSAQPGWTEYQPPSKPASPFLAQHIKPVVQPSSQAPVKPGQDTHSTFRLAQLPEQPSYQSPVLPNQQPLAKHRLPSYSSVTQLSGPQSGPLRQLPGYQPLAKPRKDMYPPLVKPAQSSSETISQSGYLISMAGQSGSQPQMLPSHQSLAQPSYLSPSIPVQSPYKPQVQSSYETISQPGFQTSIPGQSSYQSVSRSSSQALDQCLSVQPGFPYPALNYHPVTNQNAPGLAQSSQHSSQSRFGLFQQVKS</sequence>
<feature type="compositionally biased region" description="Polar residues" evidence="1">
    <location>
        <begin position="328"/>
        <end position="357"/>
    </location>
</feature>
<protein>
    <submittedName>
        <fullName evidence="2">Uncharacterized protein</fullName>
    </submittedName>
</protein>
<dbReference type="Proteomes" id="UP000694701">
    <property type="component" value="Unplaced"/>
</dbReference>
<reference evidence="2" key="1">
    <citation type="submission" date="2025-08" db="UniProtKB">
        <authorList>
            <consortium name="Ensembl"/>
        </authorList>
    </citation>
    <scope>IDENTIFICATION</scope>
</reference>
<feature type="region of interest" description="Disordered" evidence="1">
    <location>
        <begin position="326"/>
        <end position="357"/>
    </location>
</feature>
<evidence type="ECO:0000256" key="1">
    <source>
        <dbReference type="SAM" id="MobiDB-lite"/>
    </source>
</evidence>